<keyword evidence="8" id="KW-0675">Receptor</keyword>
<dbReference type="PANTHER" id="PTHR40980">
    <property type="entry name" value="PLUG DOMAIN-CONTAINING PROTEIN"/>
    <property type="match status" value="1"/>
</dbReference>
<dbReference type="Proteomes" id="UP000192393">
    <property type="component" value="Unassembled WGS sequence"/>
</dbReference>
<dbReference type="InterPro" id="IPR037066">
    <property type="entry name" value="Plug_dom_sf"/>
</dbReference>
<evidence type="ECO:0000256" key="3">
    <source>
        <dbReference type="ARBA" id="ARBA00023237"/>
    </source>
</evidence>
<feature type="signal peptide" evidence="5">
    <location>
        <begin position="1"/>
        <end position="19"/>
    </location>
</feature>
<evidence type="ECO:0000313" key="8">
    <source>
        <dbReference type="EMBL" id="SMC33870.1"/>
    </source>
</evidence>
<dbReference type="Gene3D" id="2.40.170.20">
    <property type="entry name" value="TonB-dependent receptor, beta-barrel domain"/>
    <property type="match status" value="1"/>
</dbReference>
<sequence length="918" mass="102559">MYKSICLFLFLTAFTMLSAQSEGIIFGNVKDDTGAPVENADVFIDGTMYSVFTDASGNYELEVEPSAYVLIITGIGFDEFSQEVTVNAGERVEVSTQLISSSTSTTQLGEAVVVGQVSKETESALLNEQRKSVVITESIGVKELERKGVSDVSSAVTKVSGISKQEGSSVVYVRGLGDRYNSTTMNGLPIPSNDPEWKNIDLSILSTDILSYIGIDKVYSGTFFGDFAGGNVNVNSKKQTGKGFFSFGMTSRINTNAIKDNTFRLQQGINWMGFDKVSNPNSLTQYGFENSLNPKKSGALGAGFSLAAGERFNVGENGKFSFFVTGTHDNDYSSIEDGFLRTGINTEGLSQGRDFPIYRRYDYTTNTTGYLNLSYQLNRKNTINFNSLFVNSSNQKLEEGEGWIRDVAIDGGQQRRGTYVQNILWVNQLLGEHKLGERSNLNWAFGYNKVTSDLPDRFQNTLKFQNGNYVMANNAASDNHRYYHDLSEDEYVGNIAVDYKFAKSEDGYKGKITLGYNGRYKERDLNALQYNFRVNAEGANVPVDFANIDAFYNQENFNNNWFDMVTFSGDNLSRQYYNGEQNIQGGYANIEYKLTPKFTAVIGLRGEMVNQLVGWNTSLDPVGRENELEEFMFLPSLNLKYEVTDRQNIRFAASKTYTLPQFKERALFMYEEFDGTTVGNPSTYASTDYNADLKWEIFPNAGELISVAAFGKYILDPINKFTMASSSNDLTYGNTGDWGYVFGGELEVRKSIFKIESNNPLQLTAGANVSYAYSNQELNPEKLYDETLLANGYRITANFTDEEAAFQGASDLLLNGDISINKEWEGGEMFMATLAYNYFSDRIFALGVEERGNIIEKGIGTLDFIIRTKVSKNIGINLNARNLLNPTFERFQENKAGDVTNLSYKKGMNFSLNVNYQF</sequence>
<dbReference type="Pfam" id="PF00593">
    <property type="entry name" value="TonB_dep_Rec_b-barrel"/>
    <property type="match status" value="1"/>
</dbReference>
<evidence type="ECO:0000256" key="2">
    <source>
        <dbReference type="ARBA" id="ARBA00023136"/>
    </source>
</evidence>
<keyword evidence="2 4" id="KW-0472">Membrane</keyword>
<evidence type="ECO:0000259" key="6">
    <source>
        <dbReference type="Pfam" id="PF00593"/>
    </source>
</evidence>
<feature type="domain" description="TonB-dependent receptor-like beta-barrel" evidence="6">
    <location>
        <begin position="438"/>
        <end position="883"/>
    </location>
</feature>
<proteinExistence type="inferred from homology"/>
<evidence type="ECO:0000256" key="4">
    <source>
        <dbReference type="RuleBase" id="RU003357"/>
    </source>
</evidence>
<dbReference type="EMBL" id="FWXS01000001">
    <property type="protein sequence ID" value="SMC33870.1"/>
    <property type="molecule type" value="Genomic_DNA"/>
</dbReference>
<dbReference type="InterPro" id="IPR013784">
    <property type="entry name" value="Carb-bd-like_fold"/>
</dbReference>
<comment type="similarity">
    <text evidence="4">Belongs to the TonB-dependent receptor family.</text>
</comment>
<dbReference type="OrthoDB" id="9768470at2"/>
<gene>
    <name evidence="8" type="ORF">SAMN06296427_101263</name>
</gene>
<dbReference type="Gene3D" id="2.170.130.10">
    <property type="entry name" value="TonB-dependent receptor, plug domain"/>
    <property type="match status" value="1"/>
</dbReference>
<name>A0A1W1YCC9_9FLAO</name>
<dbReference type="Gene3D" id="2.60.40.1120">
    <property type="entry name" value="Carboxypeptidase-like, regulatory domain"/>
    <property type="match status" value="1"/>
</dbReference>
<dbReference type="SUPFAM" id="SSF49452">
    <property type="entry name" value="Starch-binding domain-like"/>
    <property type="match status" value="1"/>
</dbReference>
<evidence type="ECO:0000259" key="7">
    <source>
        <dbReference type="Pfam" id="PF07715"/>
    </source>
</evidence>
<keyword evidence="9" id="KW-1185">Reference proteome</keyword>
<feature type="chain" id="PRO_5012122292" evidence="5">
    <location>
        <begin position="20"/>
        <end position="918"/>
    </location>
</feature>
<keyword evidence="5" id="KW-0732">Signal</keyword>
<dbReference type="InterPro" id="IPR000531">
    <property type="entry name" value="Beta-barrel_TonB"/>
</dbReference>
<keyword evidence="4" id="KW-0798">TonB box</keyword>
<dbReference type="GO" id="GO:0009279">
    <property type="term" value="C:cell outer membrane"/>
    <property type="evidence" value="ECO:0007669"/>
    <property type="project" value="UniProtKB-SubCell"/>
</dbReference>
<comment type="subcellular location">
    <subcellularLocation>
        <location evidence="1 4">Cell outer membrane</location>
    </subcellularLocation>
</comment>
<dbReference type="InterPro" id="IPR012910">
    <property type="entry name" value="Plug_dom"/>
</dbReference>
<evidence type="ECO:0000256" key="1">
    <source>
        <dbReference type="ARBA" id="ARBA00004442"/>
    </source>
</evidence>
<dbReference type="SUPFAM" id="SSF56935">
    <property type="entry name" value="Porins"/>
    <property type="match status" value="1"/>
</dbReference>
<feature type="domain" description="TonB-dependent receptor plug" evidence="7">
    <location>
        <begin position="130"/>
        <end position="230"/>
    </location>
</feature>
<accession>A0A1W1YCC9</accession>
<dbReference type="Pfam" id="PF07715">
    <property type="entry name" value="Plug"/>
    <property type="match status" value="1"/>
</dbReference>
<dbReference type="GO" id="GO:0030246">
    <property type="term" value="F:carbohydrate binding"/>
    <property type="evidence" value="ECO:0007669"/>
    <property type="project" value="InterPro"/>
</dbReference>
<evidence type="ECO:0000256" key="5">
    <source>
        <dbReference type="SAM" id="SignalP"/>
    </source>
</evidence>
<reference evidence="8 9" key="1">
    <citation type="submission" date="2017-04" db="EMBL/GenBank/DDBJ databases">
        <authorList>
            <person name="Afonso C.L."/>
            <person name="Miller P.J."/>
            <person name="Scott M.A."/>
            <person name="Spackman E."/>
            <person name="Goraichik I."/>
            <person name="Dimitrov K.M."/>
            <person name="Suarez D.L."/>
            <person name="Swayne D.E."/>
        </authorList>
    </citation>
    <scope>NUCLEOTIDE SEQUENCE [LARGE SCALE GENOMIC DNA]</scope>
    <source>
        <strain evidence="8 9">CGMCC 1.12708</strain>
    </source>
</reference>
<protein>
    <submittedName>
        <fullName evidence="8">Outer membrane receptor proteins, mostly Fe transport</fullName>
    </submittedName>
</protein>
<dbReference type="STRING" id="1434700.SAMN06296427_101263"/>
<evidence type="ECO:0000313" key="9">
    <source>
        <dbReference type="Proteomes" id="UP000192393"/>
    </source>
</evidence>
<dbReference type="PANTHER" id="PTHR40980:SF5">
    <property type="entry name" value="TONB-DEPENDENT RECEPTOR"/>
    <property type="match status" value="1"/>
</dbReference>
<dbReference type="InterPro" id="IPR036942">
    <property type="entry name" value="Beta-barrel_TonB_sf"/>
</dbReference>
<dbReference type="AlphaFoldDB" id="A0A1W1YCC9"/>
<dbReference type="Pfam" id="PF13620">
    <property type="entry name" value="CarboxypepD_reg"/>
    <property type="match status" value="1"/>
</dbReference>
<keyword evidence="3" id="KW-0998">Cell outer membrane</keyword>
<dbReference type="RefSeq" id="WP_084015496.1">
    <property type="nucleotide sequence ID" value="NZ_FWXS01000001.1"/>
</dbReference>
<organism evidence="8 9">
    <name type="scientific">Moheibacter sediminis</name>
    <dbReference type="NCBI Taxonomy" id="1434700"/>
    <lineage>
        <taxon>Bacteria</taxon>
        <taxon>Pseudomonadati</taxon>
        <taxon>Bacteroidota</taxon>
        <taxon>Flavobacteriia</taxon>
        <taxon>Flavobacteriales</taxon>
        <taxon>Weeksellaceae</taxon>
        <taxon>Moheibacter</taxon>
    </lineage>
</organism>